<organism evidence="2 3">
    <name type="scientific">Leuconostoc holzapfelii</name>
    <dbReference type="NCBI Taxonomy" id="434464"/>
    <lineage>
        <taxon>Bacteria</taxon>
        <taxon>Bacillati</taxon>
        <taxon>Bacillota</taxon>
        <taxon>Bacilli</taxon>
        <taxon>Lactobacillales</taxon>
        <taxon>Lactobacillaceae</taxon>
        <taxon>Leuconostoc</taxon>
    </lineage>
</organism>
<name>A0ABT2NXN7_9LACO</name>
<evidence type="ECO:0000256" key="1">
    <source>
        <dbReference type="SAM" id="Phobius"/>
    </source>
</evidence>
<proteinExistence type="predicted"/>
<sequence>MPLNATFTRANARTMHLKGCHFGTLVPQSPYVSLNSLAYLVQYVHAQAILYSLIMMDIQEATVVQFKIRVHDSIEGGIMLYLIIKLLLTIICWFLIFTLFNFILGKENNGVVRYINKLNSAQYMLFIFCS</sequence>
<keyword evidence="3" id="KW-1185">Reference proteome</keyword>
<gene>
    <name evidence="2" type="ORF">D0501_01250</name>
</gene>
<keyword evidence="1" id="KW-0472">Membrane</keyword>
<accession>A0ABT2NXN7</accession>
<dbReference type="Proteomes" id="UP001525857">
    <property type="component" value="Unassembled WGS sequence"/>
</dbReference>
<comment type="caution">
    <text evidence="2">The sequence shown here is derived from an EMBL/GenBank/DDBJ whole genome shotgun (WGS) entry which is preliminary data.</text>
</comment>
<reference evidence="2 3" key="1">
    <citation type="submission" date="2018-08" db="EMBL/GenBank/DDBJ databases">
        <title>Draft genome sequences of Leuconostoc spp. and Weissella spp. with biocontrol potential.</title>
        <authorList>
            <person name="Lo R."/>
            <person name="Ho V.T.T."/>
            <person name="Turner M.S."/>
        </authorList>
    </citation>
    <scope>NUCLEOTIDE SEQUENCE [LARGE SCALE GENOMIC DNA]</scope>
    <source>
        <strain evidence="2 3">733</strain>
    </source>
</reference>
<feature type="transmembrane region" description="Helical" evidence="1">
    <location>
        <begin position="79"/>
        <end position="104"/>
    </location>
</feature>
<protein>
    <submittedName>
        <fullName evidence="2">Uncharacterized protein</fullName>
    </submittedName>
</protein>
<evidence type="ECO:0000313" key="3">
    <source>
        <dbReference type="Proteomes" id="UP001525857"/>
    </source>
</evidence>
<evidence type="ECO:0000313" key="2">
    <source>
        <dbReference type="EMBL" id="MCT8388732.1"/>
    </source>
</evidence>
<dbReference type="EMBL" id="QVOV01000002">
    <property type="protein sequence ID" value="MCT8388732.1"/>
    <property type="molecule type" value="Genomic_DNA"/>
</dbReference>
<keyword evidence="1" id="KW-0812">Transmembrane</keyword>
<keyword evidence="1" id="KW-1133">Transmembrane helix</keyword>